<gene>
    <name evidence="2" type="ORF">JOF43_000296</name>
</gene>
<dbReference type="Proteomes" id="UP001519290">
    <property type="component" value="Unassembled WGS sequence"/>
</dbReference>
<dbReference type="InterPro" id="IPR011051">
    <property type="entry name" value="RmlC_Cupin_sf"/>
</dbReference>
<accession>A0ABS4WVW8</accession>
<evidence type="ECO:0000256" key="1">
    <source>
        <dbReference type="SAM" id="MobiDB-lite"/>
    </source>
</evidence>
<dbReference type="SUPFAM" id="SSF51182">
    <property type="entry name" value="RmlC-like cupins"/>
    <property type="match status" value="1"/>
</dbReference>
<dbReference type="Gene3D" id="2.60.120.10">
    <property type="entry name" value="Jelly Rolls"/>
    <property type="match status" value="1"/>
</dbReference>
<reference evidence="2 3" key="1">
    <citation type="submission" date="2021-03" db="EMBL/GenBank/DDBJ databases">
        <title>Sequencing the genomes of 1000 actinobacteria strains.</title>
        <authorList>
            <person name="Klenk H.-P."/>
        </authorList>
    </citation>
    <scope>NUCLEOTIDE SEQUENCE [LARGE SCALE GENOMIC DNA]</scope>
    <source>
        <strain evidence="2 3">DSM 14566</strain>
    </source>
</reference>
<dbReference type="EMBL" id="JAGIOD010000001">
    <property type="protein sequence ID" value="MBP2380339.1"/>
    <property type="molecule type" value="Genomic_DNA"/>
</dbReference>
<sequence length="112" mass="12065">MSYRIVHSDDVEEGRGPHPAGSPFDKRISERLGLAAFEMYKVQLPPGAATEPHDHVCDGVEDAYAIVRGSGWLVVDGTEVPLREGHFVAVSTQSVRFVRAGDDGCDLLAVCA</sequence>
<organism evidence="2 3">
    <name type="scientific">Brachybacterium sacelli</name>
    <dbReference type="NCBI Taxonomy" id="173364"/>
    <lineage>
        <taxon>Bacteria</taxon>
        <taxon>Bacillati</taxon>
        <taxon>Actinomycetota</taxon>
        <taxon>Actinomycetes</taxon>
        <taxon>Micrococcales</taxon>
        <taxon>Dermabacteraceae</taxon>
        <taxon>Brachybacterium</taxon>
    </lineage>
</organism>
<proteinExistence type="predicted"/>
<dbReference type="RefSeq" id="WP_209898121.1">
    <property type="nucleotide sequence ID" value="NZ_BAAAJW010000006.1"/>
</dbReference>
<comment type="caution">
    <text evidence="2">The sequence shown here is derived from an EMBL/GenBank/DDBJ whole genome shotgun (WGS) entry which is preliminary data.</text>
</comment>
<evidence type="ECO:0000313" key="3">
    <source>
        <dbReference type="Proteomes" id="UP001519290"/>
    </source>
</evidence>
<feature type="region of interest" description="Disordered" evidence="1">
    <location>
        <begin position="1"/>
        <end position="25"/>
    </location>
</feature>
<dbReference type="InterPro" id="IPR014710">
    <property type="entry name" value="RmlC-like_jellyroll"/>
</dbReference>
<keyword evidence="3" id="KW-1185">Reference proteome</keyword>
<feature type="compositionally biased region" description="Basic and acidic residues" evidence="1">
    <location>
        <begin position="1"/>
        <end position="16"/>
    </location>
</feature>
<protein>
    <submittedName>
        <fullName evidence="2">Cupin superfamily protein</fullName>
    </submittedName>
</protein>
<name>A0ABS4WVW8_9MICO</name>
<evidence type="ECO:0000313" key="2">
    <source>
        <dbReference type="EMBL" id="MBP2380339.1"/>
    </source>
</evidence>